<reference evidence="1 2" key="1">
    <citation type="journal article" date="2014" name="Genome Biol. Evol.">
        <title>Molecular evolution of the substrate utilization strategies and putative virulence factors in mosquito-associated Spiroplasma species.</title>
        <authorList>
            <person name="Chang T.H."/>
            <person name="Lo W.S."/>
            <person name="Ku C."/>
            <person name="Chen L.L."/>
            <person name="Kuo C.H."/>
        </authorList>
    </citation>
    <scope>NUCLEOTIDE SEQUENCE [LARGE SCALE GENOMIC DNA]</scope>
    <source>
        <strain evidence="1">AES-1</strain>
    </source>
</reference>
<dbReference type="Gene3D" id="3.40.50.1000">
    <property type="entry name" value="HAD superfamily/HAD-like"/>
    <property type="match status" value="1"/>
</dbReference>
<name>W6A665_9MOLU</name>
<dbReference type="InterPro" id="IPR023214">
    <property type="entry name" value="HAD_sf"/>
</dbReference>
<dbReference type="Proteomes" id="UP000019267">
    <property type="component" value="Chromosome"/>
</dbReference>
<dbReference type="SUPFAM" id="SSF56784">
    <property type="entry name" value="HAD-like"/>
    <property type="match status" value="1"/>
</dbReference>
<protein>
    <submittedName>
        <fullName evidence="1">HAD superfamily hydrolase</fullName>
    </submittedName>
</protein>
<dbReference type="PANTHER" id="PTHR10000">
    <property type="entry name" value="PHOSPHOSERINE PHOSPHATASE"/>
    <property type="match status" value="1"/>
</dbReference>
<dbReference type="AlphaFoldDB" id="W6A665"/>
<evidence type="ECO:0000313" key="1">
    <source>
        <dbReference type="EMBL" id="AHI52487.1"/>
    </source>
</evidence>
<dbReference type="GO" id="GO:0000287">
    <property type="term" value="F:magnesium ion binding"/>
    <property type="evidence" value="ECO:0007669"/>
    <property type="project" value="TreeGrafter"/>
</dbReference>
<dbReference type="OrthoDB" id="9810101at2"/>
<dbReference type="GO" id="GO:0016791">
    <property type="term" value="F:phosphatase activity"/>
    <property type="evidence" value="ECO:0007669"/>
    <property type="project" value="UniProtKB-ARBA"/>
</dbReference>
<dbReference type="KEGG" id="scq:SCULI_v1c01460"/>
<dbReference type="SFLD" id="SFLDS00003">
    <property type="entry name" value="Haloacid_Dehalogenase"/>
    <property type="match status" value="1"/>
</dbReference>
<dbReference type="STRING" id="1276246.SCULI_v1c01460"/>
<keyword evidence="1" id="KW-0378">Hydrolase</keyword>
<dbReference type="SFLD" id="SFLDG01140">
    <property type="entry name" value="C2.B:_Phosphomannomutase_and_P"/>
    <property type="match status" value="1"/>
</dbReference>
<accession>W6A665</accession>
<dbReference type="RefSeq" id="WP_025362732.1">
    <property type="nucleotide sequence ID" value="NZ_CP006681.1"/>
</dbReference>
<dbReference type="Gene3D" id="3.30.1240.10">
    <property type="match status" value="1"/>
</dbReference>
<gene>
    <name evidence="1" type="ORF">SCULI_v1c01460</name>
</gene>
<dbReference type="InterPro" id="IPR006379">
    <property type="entry name" value="HAD-SF_hydro_IIB"/>
</dbReference>
<dbReference type="NCBIfam" id="TIGR01484">
    <property type="entry name" value="HAD-SF-IIB"/>
    <property type="match status" value="1"/>
</dbReference>
<dbReference type="Pfam" id="PF08282">
    <property type="entry name" value="Hydrolase_3"/>
    <property type="match status" value="1"/>
</dbReference>
<keyword evidence="2" id="KW-1185">Reference proteome</keyword>
<dbReference type="EMBL" id="CP006681">
    <property type="protein sequence ID" value="AHI52487.1"/>
    <property type="molecule type" value="Genomic_DNA"/>
</dbReference>
<sequence>MNQKETKKIMLFSDLDGTALQSDHTFNQVTIDMVKDVYDKGHYFIPITARSTKDAIFQQAVNLNIDKHQGIAIANNGTHIYDFKTQTYIREAYIDNTMLENIFKTTYGKIGKYKVHYFSNDITYVYGDGENSRYWSDIMNIDYKVISSFEEIETPVNHLTIILADNATDEQRTEFLEEFAFVKTQLDITQYTNRVFELCTKGINKGEAVQYTLKHLGLDESNSDVYCFGDSVNDIPMFKMTQYPVAMNNAMEELKQLAKFHTSSNNEHGVANFINQNILREE</sequence>
<organism evidence="1 2">
    <name type="scientific">Spiroplasma culicicola AES-1</name>
    <dbReference type="NCBI Taxonomy" id="1276246"/>
    <lineage>
        <taxon>Bacteria</taxon>
        <taxon>Bacillati</taxon>
        <taxon>Mycoplasmatota</taxon>
        <taxon>Mollicutes</taxon>
        <taxon>Entomoplasmatales</taxon>
        <taxon>Spiroplasmataceae</taxon>
        <taxon>Spiroplasma</taxon>
    </lineage>
</organism>
<evidence type="ECO:0000313" key="2">
    <source>
        <dbReference type="Proteomes" id="UP000019267"/>
    </source>
</evidence>
<proteinExistence type="predicted"/>
<dbReference type="NCBIfam" id="TIGR00099">
    <property type="entry name" value="Cof-subfamily"/>
    <property type="match status" value="1"/>
</dbReference>
<dbReference type="PATRIC" id="fig|1276246.3.peg.146"/>
<dbReference type="InterPro" id="IPR000150">
    <property type="entry name" value="Cof"/>
</dbReference>
<dbReference type="GO" id="GO:0005829">
    <property type="term" value="C:cytosol"/>
    <property type="evidence" value="ECO:0007669"/>
    <property type="project" value="TreeGrafter"/>
</dbReference>
<dbReference type="InterPro" id="IPR036412">
    <property type="entry name" value="HAD-like_sf"/>
</dbReference>
<dbReference type="HOGENOM" id="CLU_044146_0_2_14"/>
<dbReference type="eggNOG" id="COG0561">
    <property type="taxonomic scope" value="Bacteria"/>
</dbReference>
<dbReference type="PANTHER" id="PTHR10000:SF8">
    <property type="entry name" value="HAD SUPERFAMILY HYDROLASE-LIKE, TYPE 3"/>
    <property type="match status" value="1"/>
</dbReference>